<dbReference type="SMART" id="SM00066">
    <property type="entry name" value="GAL4"/>
    <property type="match status" value="1"/>
</dbReference>
<dbReference type="InterPro" id="IPR007219">
    <property type="entry name" value="XnlR_reg_dom"/>
</dbReference>
<keyword evidence="2" id="KW-0862">Zinc</keyword>
<dbReference type="InterPro" id="IPR036864">
    <property type="entry name" value="Zn2-C6_fun-type_DNA-bd_sf"/>
</dbReference>
<evidence type="ECO:0000259" key="8">
    <source>
        <dbReference type="PROSITE" id="PS50048"/>
    </source>
</evidence>
<comment type="caution">
    <text evidence="10">The sequence shown here is derived from an EMBL/GenBank/DDBJ whole genome shotgun (WGS) entry which is preliminary data.</text>
</comment>
<dbReference type="Pfam" id="PF04082">
    <property type="entry name" value="Fungal_trans"/>
    <property type="match status" value="1"/>
</dbReference>
<feature type="compositionally biased region" description="Polar residues" evidence="7">
    <location>
        <begin position="239"/>
        <end position="256"/>
    </location>
</feature>
<keyword evidence="1" id="KW-0479">Metal-binding</keyword>
<dbReference type="Gene3D" id="3.30.160.60">
    <property type="entry name" value="Classic Zinc Finger"/>
    <property type="match status" value="1"/>
</dbReference>
<keyword evidence="3" id="KW-0805">Transcription regulation</keyword>
<dbReference type="RefSeq" id="XP_043165786.1">
    <property type="nucleotide sequence ID" value="XM_043309851.1"/>
</dbReference>
<dbReference type="GO" id="GO:0003677">
    <property type="term" value="F:DNA binding"/>
    <property type="evidence" value="ECO:0007669"/>
    <property type="project" value="InterPro"/>
</dbReference>
<feature type="compositionally biased region" description="Low complexity" evidence="7">
    <location>
        <begin position="176"/>
        <end position="211"/>
    </location>
</feature>
<evidence type="ECO:0000256" key="1">
    <source>
        <dbReference type="ARBA" id="ARBA00022723"/>
    </source>
</evidence>
<sequence length="1030" mass="114711">MVFCTYCGQSFTRDEHLERHILTLPTTNRSFRRFPTDHHCQTDTNVKPFKCFTCHMSFARRDLLQRHYTVHGRNQNNEEGLPPQGIIPKSAGRTPIACSNCAKTKTKCDKKFPCTRCAQRNLKCTLRPTRRASKGVQRVGGPPEAGSGDSSESGSNADNQNTSGNVSPNHDGQPKQATAQSSPSQIQQPAQVSDSQPPSQRQSQSPSAPHSRNPSISHPVQPPPHINPEEKSLHIHMPISNTPPFFDQSPSNGLAHSSSLLSPLPTPVTGMNSFVSSTPMSGYDDFVRTVRDQSDNESPQFIMDPWHSMPMDTSFDPMRIDPSLIMTMGMDMTMGPPQDGILGMIPEMSPAQTFGQPVQTPRMVDESFSDLQIGSSASMFYPSNRHSSIADAGIPDLGAIIAAQDGWTVFRCTPSIASSSCPRTARLNLERLELSLKNHEGWANWTPSWDESDFQQGGQIAVSKLHEATRDKLLAITQSFLHKALDIHKDGSSSSSSGESPGSTASHSNFVLLPPARVLEYFLKSYANSFERYYPTSARGVLDANELMQNYNDKASSLLILMMIAQGAMTIPSIEARWLTGGFTEACRISLFDLIEKNIIMAGDPIVLRAALLFTVQAAWSGDKWQMDIAMGQRGMYFSMLRHSGILDVRPPTTPHMNGNTSTDVLWKDWLQQESRSRLIYSWVMVDQDLSLFHDTAPLFSVTEFGAPMPDSDQLWQAQTASEWSEMFNQVHEFSNGYSSVGSGARPPSLRDLFRYFLDDEIVVQDVQEIHLTPMHLRLLLHPLQTLVCQYCQLLSCFSDSVASRSRNRALTAASTRVRLEEVQALLGRWFDLAQRYMKANPVCPMMQANLVMFHLISMNAVSNFPEIERLARREGVDGSYQQMMWMHKKCLSDVQEAITHAGQVLRLIREMPQGIRPPWWAGAVYRAGLVFWTDSLAHSESLSPNNHQGTYQTSNAAFSVDRLPADHPTILRYMSRRDGIPTLTKRDGNPVPLDNGFAVLSHCIDVLDDGVATRFSDGIRSKLEKLARG</sequence>
<feature type="compositionally biased region" description="Low complexity" evidence="7">
    <location>
        <begin position="140"/>
        <end position="159"/>
    </location>
</feature>
<dbReference type="SUPFAM" id="SSF57667">
    <property type="entry name" value="beta-beta-alpha zinc fingers"/>
    <property type="match status" value="1"/>
</dbReference>
<dbReference type="GO" id="GO:0006351">
    <property type="term" value="P:DNA-templated transcription"/>
    <property type="evidence" value="ECO:0007669"/>
    <property type="project" value="InterPro"/>
</dbReference>
<dbReference type="PANTHER" id="PTHR47660">
    <property type="entry name" value="TRANSCRIPTION FACTOR WITH C2H2 AND ZN(2)-CYS(6) DNA BINDING DOMAIN (EUROFUNG)-RELATED-RELATED"/>
    <property type="match status" value="1"/>
</dbReference>
<dbReference type="PROSITE" id="PS50157">
    <property type="entry name" value="ZINC_FINGER_C2H2_2"/>
    <property type="match status" value="2"/>
</dbReference>
<dbReference type="GeneID" id="67013673"/>
<dbReference type="Gene3D" id="4.10.240.10">
    <property type="entry name" value="Zn(2)-C6 fungal-type DNA-binding domain"/>
    <property type="match status" value="1"/>
</dbReference>
<dbReference type="Proteomes" id="UP000676310">
    <property type="component" value="Unassembled WGS sequence"/>
</dbReference>
<dbReference type="PROSITE" id="PS00463">
    <property type="entry name" value="ZN2_CY6_FUNGAL_1"/>
    <property type="match status" value="1"/>
</dbReference>
<keyword evidence="6" id="KW-0863">Zinc-finger</keyword>
<evidence type="ECO:0000256" key="3">
    <source>
        <dbReference type="ARBA" id="ARBA00023015"/>
    </source>
</evidence>
<proteinExistence type="predicted"/>
<evidence type="ECO:0000313" key="10">
    <source>
        <dbReference type="EMBL" id="CAG5148786.1"/>
    </source>
</evidence>
<dbReference type="PROSITE" id="PS00028">
    <property type="entry name" value="ZINC_FINGER_C2H2_1"/>
    <property type="match status" value="1"/>
</dbReference>
<keyword evidence="4" id="KW-0804">Transcription</keyword>
<feature type="domain" description="Zn(2)-C6 fungal-type" evidence="8">
    <location>
        <begin position="97"/>
        <end position="126"/>
    </location>
</feature>
<dbReference type="GO" id="GO:0008270">
    <property type="term" value="F:zinc ion binding"/>
    <property type="evidence" value="ECO:0007669"/>
    <property type="project" value="UniProtKB-KW"/>
</dbReference>
<name>A0A8J2HXI8_9PLEO</name>
<dbReference type="SMART" id="SM00355">
    <property type="entry name" value="ZnF_C2H2"/>
    <property type="match status" value="2"/>
</dbReference>
<evidence type="ECO:0000256" key="2">
    <source>
        <dbReference type="ARBA" id="ARBA00022833"/>
    </source>
</evidence>
<dbReference type="AlphaFoldDB" id="A0A8J2HXI8"/>
<keyword evidence="11" id="KW-1185">Reference proteome</keyword>
<dbReference type="PROSITE" id="PS50048">
    <property type="entry name" value="ZN2_CY6_FUNGAL_2"/>
    <property type="match status" value="1"/>
</dbReference>
<evidence type="ECO:0000313" key="11">
    <source>
        <dbReference type="Proteomes" id="UP000676310"/>
    </source>
</evidence>
<dbReference type="GO" id="GO:0000981">
    <property type="term" value="F:DNA-binding transcription factor activity, RNA polymerase II-specific"/>
    <property type="evidence" value="ECO:0007669"/>
    <property type="project" value="InterPro"/>
</dbReference>
<organism evidence="10 11">
    <name type="scientific">Alternaria atra</name>
    <dbReference type="NCBI Taxonomy" id="119953"/>
    <lineage>
        <taxon>Eukaryota</taxon>
        <taxon>Fungi</taxon>
        <taxon>Dikarya</taxon>
        <taxon>Ascomycota</taxon>
        <taxon>Pezizomycotina</taxon>
        <taxon>Dothideomycetes</taxon>
        <taxon>Pleosporomycetidae</taxon>
        <taxon>Pleosporales</taxon>
        <taxon>Pleosporineae</taxon>
        <taxon>Pleosporaceae</taxon>
        <taxon>Alternaria</taxon>
        <taxon>Alternaria sect. Ulocladioides</taxon>
    </lineage>
</organism>
<feature type="domain" description="C2H2-type" evidence="9">
    <location>
        <begin position="49"/>
        <end position="76"/>
    </location>
</feature>
<dbReference type="CDD" id="cd00067">
    <property type="entry name" value="GAL4"/>
    <property type="match status" value="1"/>
</dbReference>
<evidence type="ECO:0000256" key="4">
    <source>
        <dbReference type="ARBA" id="ARBA00023163"/>
    </source>
</evidence>
<dbReference type="InterPro" id="IPR036236">
    <property type="entry name" value="Znf_C2H2_sf"/>
</dbReference>
<dbReference type="Pfam" id="PF00172">
    <property type="entry name" value="Zn_clus"/>
    <property type="match status" value="1"/>
</dbReference>
<dbReference type="OrthoDB" id="40579at2759"/>
<dbReference type="EMBL" id="CAJRGZ010000015">
    <property type="protein sequence ID" value="CAG5148786.1"/>
    <property type="molecule type" value="Genomic_DNA"/>
</dbReference>
<evidence type="ECO:0000256" key="7">
    <source>
        <dbReference type="SAM" id="MobiDB-lite"/>
    </source>
</evidence>
<dbReference type="PANTHER" id="PTHR47660:SF2">
    <property type="entry name" value="TRANSCRIPTION FACTOR WITH C2H2 AND ZN(2)-CYS(6) DNA BINDING DOMAIN (EUROFUNG)"/>
    <property type="match status" value="1"/>
</dbReference>
<reference evidence="10" key="1">
    <citation type="submission" date="2021-05" db="EMBL/GenBank/DDBJ databases">
        <authorList>
            <person name="Stam R."/>
        </authorList>
    </citation>
    <scope>NUCLEOTIDE SEQUENCE</scope>
    <source>
        <strain evidence="10">CS162</strain>
    </source>
</reference>
<dbReference type="SUPFAM" id="SSF57701">
    <property type="entry name" value="Zn2/Cys6 DNA-binding domain"/>
    <property type="match status" value="1"/>
</dbReference>
<gene>
    <name evidence="10" type="ORF">ALTATR162_LOCUS2249</name>
</gene>
<dbReference type="CDD" id="cd12148">
    <property type="entry name" value="fungal_TF_MHR"/>
    <property type="match status" value="1"/>
</dbReference>
<evidence type="ECO:0000256" key="6">
    <source>
        <dbReference type="PROSITE-ProRule" id="PRU00042"/>
    </source>
</evidence>
<evidence type="ECO:0000259" key="9">
    <source>
        <dbReference type="PROSITE" id="PS50157"/>
    </source>
</evidence>
<evidence type="ECO:0008006" key="12">
    <source>
        <dbReference type="Google" id="ProtNLM"/>
    </source>
</evidence>
<feature type="compositionally biased region" description="Polar residues" evidence="7">
    <location>
        <begin position="160"/>
        <end position="170"/>
    </location>
</feature>
<feature type="domain" description="C2H2-type" evidence="9">
    <location>
        <begin position="2"/>
        <end position="30"/>
    </location>
</feature>
<evidence type="ECO:0000256" key="5">
    <source>
        <dbReference type="ARBA" id="ARBA00023242"/>
    </source>
</evidence>
<keyword evidence="5" id="KW-0539">Nucleus</keyword>
<protein>
    <recommendedName>
        <fullName evidence="12">Transcription factor Cmr1</fullName>
    </recommendedName>
</protein>
<feature type="region of interest" description="Disordered" evidence="7">
    <location>
        <begin position="129"/>
        <end position="256"/>
    </location>
</feature>
<dbReference type="InterPro" id="IPR001138">
    <property type="entry name" value="Zn2Cys6_DnaBD"/>
</dbReference>
<dbReference type="InterPro" id="IPR013087">
    <property type="entry name" value="Znf_C2H2_type"/>
</dbReference>
<accession>A0A8J2HXI8</accession>